<organism evidence="7 8">
    <name type="scientific">Lingula anatina</name>
    <name type="common">Brachiopod</name>
    <name type="synonym">Lingula unguis</name>
    <dbReference type="NCBI Taxonomy" id="7574"/>
    <lineage>
        <taxon>Eukaryota</taxon>
        <taxon>Metazoa</taxon>
        <taxon>Spiralia</taxon>
        <taxon>Lophotrochozoa</taxon>
        <taxon>Brachiopoda</taxon>
        <taxon>Linguliformea</taxon>
        <taxon>Lingulata</taxon>
        <taxon>Lingulida</taxon>
        <taxon>Linguloidea</taxon>
        <taxon>Lingulidae</taxon>
        <taxon>Lingula</taxon>
    </lineage>
</organism>
<evidence type="ECO:0000256" key="4">
    <source>
        <dbReference type="ARBA" id="ARBA00023136"/>
    </source>
</evidence>
<evidence type="ECO:0000256" key="6">
    <source>
        <dbReference type="SAM" id="Phobius"/>
    </source>
</evidence>
<feature type="transmembrane region" description="Helical" evidence="6">
    <location>
        <begin position="127"/>
        <end position="146"/>
    </location>
</feature>
<feature type="compositionally biased region" description="Polar residues" evidence="5">
    <location>
        <begin position="249"/>
        <end position="262"/>
    </location>
</feature>
<dbReference type="PANTHER" id="PTHR11132">
    <property type="entry name" value="SOLUTE CARRIER FAMILY 35"/>
    <property type="match status" value="1"/>
</dbReference>
<feature type="transmembrane region" description="Helical" evidence="6">
    <location>
        <begin position="158"/>
        <end position="177"/>
    </location>
</feature>
<gene>
    <name evidence="8" type="primary">LOC106170466</name>
</gene>
<keyword evidence="7" id="KW-1185">Reference proteome</keyword>
<dbReference type="OrthoDB" id="417037at2759"/>
<evidence type="ECO:0000256" key="3">
    <source>
        <dbReference type="ARBA" id="ARBA00022989"/>
    </source>
</evidence>
<dbReference type="GeneID" id="106170466"/>
<dbReference type="STRING" id="7574.A0A1S3J7G7"/>
<accession>A0A1S3J7G7</accession>
<feature type="transmembrane region" description="Helical" evidence="6">
    <location>
        <begin position="89"/>
        <end position="106"/>
    </location>
</feature>
<feature type="region of interest" description="Disordered" evidence="5">
    <location>
        <begin position="242"/>
        <end position="262"/>
    </location>
</feature>
<protein>
    <submittedName>
        <fullName evidence="8">Transmembrane protein 241</fullName>
    </submittedName>
</protein>
<dbReference type="GO" id="GO:0016020">
    <property type="term" value="C:membrane"/>
    <property type="evidence" value="ECO:0007669"/>
    <property type="project" value="UniProtKB-SubCell"/>
</dbReference>
<evidence type="ECO:0000256" key="2">
    <source>
        <dbReference type="ARBA" id="ARBA00022692"/>
    </source>
</evidence>
<evidence type="ECO:0000256" key="5">
    <source>
        <dbReference type="SAM" id="MobiDB-lite"/>
    </source>
</evidence>
<dbReference type="InterPro" id="IPR050186">
    <property type="entry name" value="TPT_transporter"/>
</dbReference>
<dbReference type="KEGG" id="lak:106170466"/>
<keyword evidence="2 6" id="KW-0812">Transmembrane</keyword>
<keyword evidence="3 6" id="KW-1133">Transmembrane helix</keyword>
<dbReference type="Proteomes" id="UP000085678">
    <property type="component" value="Unplaced"/>
</dbReference>
<dbReference type="AlphaFoldDB" id="A0A1S3J7G7"/>
<evidence type="ECO:0000256" key="1">
    <source>
        <dbReference type="ARBA" id="ARBA00004141"/>
    </source>
</evidence>
<feature type="transmembrane region" description="Helical" evidence="6">
    <location>
        <begin position="61"/>
        <end position="77"/>
    </location>
</feature>
<dbReference type="RefSeq" id="XP_013405784.1">
    <property type="nucleotide sequence ID" value="XM_013550330.1"/>
</dbReference>
<keyword evidence="4 6" id="KW-0472">Membrane</keyword>
<feature type="transmembrane region" description="Helical" evidence="6">
    <location>
        <begin position="189"/>
        <end position="210"/>
    </location>
</feature>
<evidence type="ECO:0000313" key="8">
    <source>
        <dbReference type="RefSeq" id="XP_013405784.1"/>
    </source>
</evidence>
<sequence>MKLVREVLKWSPGLVLFVISIYSGSKALSKIPIPIFLALHNLTDFSHVITDTIIHRRTVTLGRYVSLMYIAASSIMISWTDPQFHEAGYLWMMVHILSTGALAMYSKMTKHFHLIQLGDTGRLYYNYLYSFIILAPSSYFIGDALAAREFPFFYLYKFYVGCVSSGVFGVILSLIVIKYKEEYHTSFRATAAVAKVAASLVSLSLFDFIITASNSFWVCSNQLASVAISLLEQLDPIPREMEESDLKTKQNGVSEATGSAIV</sequence>
<evidence type="ECO:0000313" key="7">
    <source>
        <dbReference type="Proteomes" id="UP000085678"/>
    </source>
</evidence>
<name>A0A1S3J7G7_LINAN</name>
<reference evidence="8" key="1">
    <citation type="submission" date="2025-08" db="UniProtKB">
        <authorList>
            <consortium name="RefSeq"/>
        </authorList>
    </citation>
    <scope>IDENTIFICATION</scope>
    <source>
        <tissue evidence="8">Gonads</tissue>
    </source>
</reference>
<dbReference type="InParanoid" id="A0A1S3J7G7"/>
<proteinExistence type="predicted"/>
<comment type="subcellular location">
    <subcellularLocation>
        <location evidence="1">Membrane</location>
        <topology evidence="1">Multi-pass membrane protein</topology>
    </subcellularLocation>
</comment>